<organism evidence="1 2">
    <name type="scientific">Rhodopirellula islandica</name>
    <dbReference type="NCBI Taxonomy" id="595434"/>
    <lineage>
        <taxon>Bacteria</taxon>
        <taxon>Pseudomonadati</taxon>
        <taxon>Planctomycetota</taxon>
        <taxon>Planctomycetia</taxon>
        <taxon>Pirellulales</taxon>
        <taxon>Pirellulaceae</taxon>
        <taxon>Rhodopirellula</taxon>
    </lineage>
</organism>
<evidence type="ECO:0000313" key="2">
    <source>
        <dbReference type="Proteomes" id="UP000036367"/>
    </source>
</evidence>
<evidence type="ECO:0000313" key="1">
    <source>
        <dbReference type="EMBL" id="KLU06866.1"/>
    </source>
</evidence>
<dbReference type="AlphaFoldDB" id="A0A0J1BJY3"/>
<dbReference type="EMBL" id="LECT01000010">
    <property type="protein sequence ID" value="KLU06866.1"/>
    <property type="molecule type" value="Genomic_DNA"/>
</dbReference>
<gene>
    <name evidence="1" type="ORF">RISK_001180</name>
</gene>
<reference evidence="1" key="1">
    <citation type="submission" date="2015-05" db="EMBL/GenBank/DDBJ databases">
        <title>Permanent draft genome of Rhodopirellula islandicus K833.</title>
        <authorList>
            <person name="Kizina J."/>
            <person name="Richter M."/>
            <person name="Glockner F.O."/>
            <person name="Harder J."/>
        </authorList>
    </citation>
    <scope>NUCLEOTIDE SEQUENCE [LARGE SCALE GENOMIC DNA]</scope>
    <source>
        <strain evidence="1">K833</strain>
    </source>
</reference>
<keyword evidence="2" id="KW-1185">Reference proteome</keyword>
<comment type="caution">
    <text evidence="1">The sequence shown here is derived from an EMBL/GenBank/DDBJ whole genome shotgun (WGS) entry which is preliminary data.</text>
</comment>
<dbReference type="PATRIC" id="fig|595434.4.peg.1133"/>
<dbReference type="Proteomes" id="UP000036367">
    <property type="component" value="Unassembled WGS sequence"/>
</dbReference>
<proteinExistence type="predicted"/>
<sequence length="40" mass="4472">MCCSIEETPAPLFSRSNRASTSQPQDWFGCVKPTSRLPNE</sequence>
<accession>A0A0J1BJY3</accession>
<protein>
    <submittedName>
        <fullName evidence="1">Uncharacterized protein</fullName>
    </submittedName>
</protein>
<name>A0A0J1BJY3_RHOIS</name>